<keyword evidence="3" id="KW-1185">Reference proteome</keyword>
<proteinExistence type="predicted"/>
<dbReference type="Pfam" id="PF07727">
    <property type="entry name" value="RVT_2"/>
    <property type="match status" value="1"/>
</dbReference>
<dbReference type="AlphaFoldDB" id="A0AAV2E061"/>
<organism evidence="2 3">
    <name type="scientific">Linum trigynum</name>
    <dbReference type="NCBI Taxonomy" id="586398"/>
    <lineage>
        <taxon>Eukaryota</taxon>
        <taxon>Viridiplantae</taxon>
        <taxon>Streptophyta</taxon>
        <taxon>Embryophyta</taxon>
        <taxon>Tracheophyta</taxon>
        <taxon>Spermatophyta</taxon>
        <taxon>Magnoliopsida</taxon>
        <taxon>eudicotyledons</taxon>
        <taxon>Gunneridae</taxon>
        <taxon>Pentapetalae</taxon>
        <taxon>rosids</taxon>
        <taxon>fabids</taxon>
        <taxon>Malpighiales</taxon>
        <taxon>Linaceae</taxon>
        <taxon>Linum</taxon>
    </lineage>
</organism>
<dbReference type="InterPro" id="IPR043502">
    <property type="entry name" value="DNA/RNA_pol_sf"/>
</dbReference>
<evidence type="ECO:0000313" key="3">
    <source>
        <dbReference type="Proteomes" id="UP001497516"/>
    </source>
</evidence>
<sequence length="256" mass="29497">MSSIRVVLGLAASLDLEVEQLDVKTAFLHGDLEEEIYMDQPEGFEVKGKEDLVCRLRKSLYGLKQAPRQWYKKFDSFMVKNGYARTTSDHCVFVKYFAENDFIILLLYVDDMLIVGRNVREIDRLKKELSKSFAMKDLGPAKQILGMRISRDRRNGKIWLSQERYIERVLERFNMSKAKAVSTPLGGHFKLSVKHCPTSDEEKEAMKNVPYASVVGSLMYVMVCTRPDIAHAVGIVSRFLSNPGKEHWRAVKWILR</sequence>
<dbReference type="InterPro" id="IPR013103">
    <property type="entry name" value="RVT_2"/>
</dbReference>
<dbReference type="SUPFAM" id="SSF56672">
    <property type="entry name" value="DNA/RNA polymerases"/>
    <property type="match status" value="1"/>
</dbReference>
<accession>A0AAV2E061</accession>
<dbReference type="PANTHER" id="PTHR11439:SF467">
    <property type="entry name" value="INTEGRASE CATALYTIC DOMAIN-CONTAINING PROTEIN"/>
    <property type="match status" value="1"/>
</dbReference>
<dbReference type="EMBL" id="OZ034816">
    <property type="protein sequence ID" value="CAL1379209.1"/>
    <property type="molecule type" value="Genomic_DNA"/>
</dbReference>
<feature type="domain" description="Reverse transcriptase Ty1/copia-type" evidence="1">
    <location>
        <begin position="2"/>
        <end position="185"/>
    </location>
</feature>
<evidence type="ECO:0000259" key="1">
    <source>
        <dbReference type="Pfam" id="PF07727"/>
    </source>
</evidence>
<reference evidence="2 3" key="1">
    <citation type="submission" date="2024-04" db="EMBL/GenBank/DDBJ databases">
        <authorList>
            <person name="Fracassetti M."/>
        </authorList>
    </citation>
    <scope>NUCLEOTIDE SEQUENCE [LARGE SCALE GENOMIC DNA]</scope>
</reference>
<dbReference type="Proteomes" id="UP001497516">
    <property type="component" value="Chromosome 3"/>
</dbReference>
<gene>
    <name evidence="2" type="ORF">LTRI10_LOCUS20742</name>
</gene>
<protein>
    <recommendedName>
        <fullName evidence="1">Reverse transcriptase Ty1/copia-type domain-containing protein</fullName>
    </recommendedName>
</protein>
<dbReference type="PANTHER" id="PTHR11439">
    <property type="entry name" value="GAG-POL-RELATED RETROTRANSPOSON"/>
    <property type="match status" value="1"/>
</dbReference>
<name>A0AAV2E061_9ROSI</name>
<evidence type="ECO:0000313" key="2">
    <source>
        <dbReference type="EMBL" id="CAL1379209.1"/>
    </source>
</evidence>